<dbReference type="PANTHER" id="PTHR30405">
    <property type="entry name" value="TRANSPOSASE"/>
    <property type="match status" value="1"/>
</dbReference>
<proteinExistence type="predicted"/>
<reference evidence="3 4" key="1">
    <citation type="submission" date="2021-03" db="EMBL/GenBank/DDBJ databases">
        <title>Genomic and phenotypic characterization of Chloracidobacterium isolates provides evidence for multiple species.</title>
        <authorList>
            <person name="Saini M.K."/>
            <person name="Costas A.M.G."/>
            <person name="Tank M."/>
            <person name="Bryant D.A."/>
        </authorList>
    </citation>
    <scope>NUCLEOTIDE SEQUENCE [LARGE SCALE GENOMIC DNA]</scope>
    <source>
        <strain evidence="3 4">N</strain>
    </source>
</reference>
<dbReference type="EMBL" id="CP072643">
    <property type="protein sequence ID" value="QUV95626.1"/>
    <property type="molecule type" value="Genomic_DNA"/>
</dbReference>
<dbReference type="PANTHER" id="PTHR30405:SF11">
    <property type="entry name" value="RNA-GUIDED DNA ENDONUCLEASE RV2885C-RELATED"/>
    <property type="match status" value="1"/>
</dbReference>
<dbReference type="InterPro" id="IPR051399">
    <property type="entry name" value="RNA-guided_DNA_endo/Transpos"/>
</dbReference>
<dbReference type="NCBIfam" id="NF040570">
    <property type="entry name" value="guided_TnpB"/>
    <property type="match status" value="1"/>
</dbReference>
<name>A0ABX8B993_9BACT</name>
<dbReference type="NCBIfam" id="TIGR01766">
    <property type="entry name" value="IS200/IS605 family accessory protein TnpB-like domain"/>
    <property type="match status" value="1"/>
</dbReference>
<sequence>MPKAERRKLTTKSFTQVEIGSGWINQTIRNANARTKAKHFRRLPLETNNQNWTLHRVGDTFSVSFGLLRGIRKRIPIEVHLSSHRELLEAILNGSAKPGNIKLFCSRRGVWYVLISVSMEVPDAEPRDRWIGVDRGQNVPVVAATPDGPVVFWKARQIRHVRRVFARRRQMLQATGKHRAVRKLENKERRIVTHINHVMSKQLVALAKRCQAGIRFEDLSGIRASARQRKDTRSDAGQNRDYWPFYQLETFVRYKALAAGVAVDAVPPHYTSQTCHRCGAINKRQKHAYVCTRCGYKAHADANAAMNVRDWYGLCCPLVLHAPAGGLHEPALNWVRETAAQAAA</sequence>
<dbReference type="RefSeq" id="WP_211423842.1">
    <property type="nucleotide sequence ID" value="NZ_CP072643.1"/>
</dbReference>
<protein>
    <submittedName>
        <fullName evidence="3">Transposase</fullName>
    </submittedName>
</protein>
<accession>A0ABX8B993</accession>
<evidence type="ECO:0000313" key="3">
    <source>
        <dbReference type="EMBL" id="QUV95626.1"/>
    </source>
</evidence>
<evidence type="ECO:0000259" key="2">
    <source>
        <dbReference type="Pfam" id="PF07282"/>
    </source>
</evidence>
<dbReference type="Proteomes" id="UP000677668">
    <property type="component" value="Chromosome 2"/>
</dbReference>
<keyword evidence="4" id="KW-1185">Reference proteome</keyword>
<evidence type="ECO:0000256" key="1">
    <source>
        <dbReference type="ARBA" id="ARBA00023125"/>
    </source>
</evidence>
<feature type="domain" description="Cas12f1-like TNB" evidence="2">
    <location>
        <begin position="245"/>
        <end position="308"/>
    </location>
</feature>
<organism evidence="3 4">
    <name type="scientific">Chloracidobacterium sp. N</name>
    <dbReference type="NCBI Taxonomy" id="2821540"/>
    <lineage>
        <taxon>Bacteria</taxon>
        <taxon>Pseudomonadati</taxon>
        <taxon>Acidobacteriota</taxon>
        <taxon>Terriglobia</taxon>
        <taxon>Terriglobales</taxon>
        <taxon>Acidobacteriaceae</taxon>
        <taxon>Chloracidobacterium</taxon>
        <taxon>Chloracidobacterium aggregatum</taxon>
    </lineage>
</organism>
<evidence type="ECO:0000313" key="4">
    <source>
        <dbReference type="Proteomes" id="UP000677668"/>
    </source>
</evidence>
<dbReference type="Pfam" id="PF07282">
    <property type="entry name" value="Cas12f1-like_TNB"/>
    <property type="match status" value="1"/>
</dbReference>
<keyword evidence="1" id="KW-0238">DNA-binding</keyword>
<gene>
    <name evidence="3" type="ORF">J8C05_12405</name>
</gene>
<dbReference type="InterPro" id="IPR010095">
    <property type="entry name" value="Cas12f1-like_TNB"/>
</dbReference>